<evidence type="ECO:0000313" key="1">
    <source>
        <dbReference type="EMBL" id="SCA56136.1"/>
    </source>
</evidence>
<accession>A0A1C3RFR0</accession>
<protein>
    <submittedName>
        <fullName evidence="1">Uncharacterized protein</fullName>
    </submittedName>
</protein>
<organism evidence="1 2">
    <name type="scientific">Candidatus Terasakiella magnetica</name>
    <dbReference type="NCBI Taxonomy" id="1867952"/>
    <lineage>
        <taxon>Bacteria</taxon>
        <taxon>Pseudomonadati</taxon>
        <taxon>Pseudomonadota</taxon>
        <taxon>Alphaproteobacteria</taxon>
        <taxon>Rhodospirillales</taxon>
        <taxon>Terasakiellaceae</taxon>
        <taxon>Terasakiella</taxon>
    </lineage>
</organism>
<name>A0A1C3RFR0_9PROT</name>
<dbReference type="EMBL" id="FLYE01000011">
    <property type="protein sequence ID" value="SCA56136.1"/>
    <property type="molecule type" value="Genomic_DNA"/>
</dbReference>
<sequence length="39" mass="4488">MKMFHLGKMERGGGGVAFTAHNKHLMFSVIYNTIRCLQY</sequence>
<dbReference type="Proteomes" id="UP000231658">
    <property type="component" value="Unassembled WGS sequence"/>
</dbReference>
<gene>
    <name evidence="1" type="ORF">MTBPR1_190014</name>
</gene>
<evidence type="ECO:0000313" key="2">
    <source>
        <dbReference type="Proteomes" id="UP000231658"/>
    </source>
</evidence>
<keyword evidence="2" id="KW-1185">Reference proteome</keyword>
<reference evidence="1 2" key="1">
    <citation type="submission" date="2016-07" db="EMBL/GenBank/DDBJ databases">
        <authorList>
            <person name="Lefevre C.T."/>
        </authorList>
    </citation>
    <scope>NUCLEOTIDE SEQUENCE [LARGE SCALE GENOMIC DNA]</scope>
    <source>
        <strain evidence="1">PR1</strain>
    </source>
</reference>
<proteinExistence type="predicted"/>
<dbReference type="AlphaFoldDB" id="A0A1C3RFR0"/>